<dbReference type="InterPro" id="IPR007867">
    <property type="entry name" value="GMC_OxRtase_C"/>
</dbReference>
<evidence type="ECO:0000256" key="1">
    <source>
        <dbReference type="ARBA" id="ARBA00010790"/>
    </source>
</evidence>
<dbReference type="Gene3D" id="3.30.560.10">
    <property type="entry name" value="Glucose Oxidase, domain 3"/>
    <property type="match status" value="1"/>
</dbReference>
<organism evidence="6 7">
    <name type="scientific">Nasonia vitripennis</name>
    <name type="common">Parasitic wasp</name>
    <dbReference type="NCBI Taxonomy" id="7425"/>
    <lineage>
        <taxon>Eukaryota</taxon>
        <taxon>Metazoa</taxon>
        <taxon>Ecdysozoa</taxon>
        <taxon>Arthropoda</taxon>
        <taxon>Hexapoda</taxon>
        <taxon>Insecta</taxon>
        <taxon>Pterygota</taxon>
        <taxon>Neoptera</taxon>
        <taxon>Endopterygota</taxon>
        <taxon>Hymenoptera</taxon>
        <taxon>Apocrita</taxon>
        <taxon>Proctotrupomorpha</taxon>
        <taxon>Chalcidoidea</taxon>
        <taxon>Pteromalidae</taxon>
        <taxon>Pteromalinae</taxon>
        <taxon>Nasonia</taxon>
    </lineage>
</organism>
<proteinExistence type="inferred from homology"/>
<accession>A0A7M7Q8L7</accession>
<dbReference type="Pfam" id="PF05199">
    <property type="entry name" value="GMC_oxred_C"/>
    <property type="match status" value="1"/>
</dbReference>
<dbReference type="GeneID" id="100116042"/>
<dbReference type="KEGG" id="nvi:100116042"/>
<name>A0A7M7Q8L7_NASVI</name>
<feature type="chain" id="PRO_5029825017" description="Glucose-methanol-choline oxidoreductase N-terminal domain-containing protein" evidence="4">
    <location>
        <begin position="24"/>
        <end position="643"/>
    </location>
</feature>
<dbReference type="Pfam" id="PF00732">
    <property type="entry name" value="GMC_oxred_N"/>
    <property type="match status" value="1"/>
</dbReference>
<dbReference type="OrthoDB" id="269227at2759"/>
<dbReference type="RefSeq" id="XP_031782089.1">
    <property type="nucleotide sequence ID" value="XM_031926229.2"/>
</dbReference>
<evidence type="ECO:0000259" key="5">
    <source>
        <dbReference type="PROSITE" id="PS00624"/>
    </source>
</evidence>
<dbReference type="GO" id="GO:0050660">
    <property type="term" value="F:flavin adenine dinucleotide binding"/>
    <property type="evidence" value="ECO:0007669"/>
    <property type="project" value="InterPro"/>
</dbReference>
<feature type="binding site" evidence="3">
    <location>
        <position position="159"/>
    </location>
    <ligand>
        <name>FAD</name>
        <dbReference type="ChEBI" id="CHEBI:57692"/>
    </ligand>
</feature>
<sequence length="643" mass="71631">MKSVHRPLRFALLFLLIIPSSMGLVEELTKDAVDTVVTLVTNVYNIITGGALFIKEDLYLTSEKELDDTTPSIGQEYDFVIIGAGTAGSVMANRLSEIPNVTVLLVEAGPKENLIEDIPLLAPFLQFSDSINYKYQTEPSDDYCRGMTNNQCSWPRGKVMGGSSVINLMVATRGNREDYDNWAVLGNVGWSFNDLFNYFKKLENFNCTPVEKAYHGFDGPMHIENVPYRTKISEAYLEATEEMGFPTIDYDGQEQIGFAYTHATVNNGERWSINRGYLYPIHGRPNLFLTRNTRADKVLIDPDTKKAYGVFLNKDGTTIEVRAKKEVIVCTGSVDTPKLLMLSGIGPADQLRELGINVLQDSKGVGENLIDHLSYWNLMFTVNDSVTIVTADLLSPTNPAAGDYLKKRRGPFTISGGGEIIGFINVDDLEARKGSPNVEYFQVTPTVGSDYFFHDILNIDDDHYKTTYKSLLNKQSFMIIVILLSPKSRGKITLKSKDPGAKPQIYPNYLSDADDVRVMTKGIRYAIELSKAEALQKYNSTLVENRILGCEKLEMYSDEYWDCALRTFGTTTYHPVGTSKMGPVDDPMAVVDSRLKVYGIDSLRVVDASIMPTIISGHLNVPVMAIAEKAADMVKEDWGYATD</sequence>
<comment type="similarity">
    <text evidence="1">Belongs to the GMC oxidoreductase family.</text>
</comment>
<dbReference type="Gene3D" id="3.50.50.60">
    <property type="entry name" value="FAD/NAD(P)-binding domain"/>
    <property type="match status" value="1"/>
</dbReference>
<evidence type="ECO:0000256" key="3">
    <source>
        <dbReference type="PIRSR" id="PIRSR000137-2"/>
    </source>
</evidence>
<dbReference type="InParanoid" id="A0A7M7Q8L7"/>
<evidence type="ECO:0000256" key="2">
    <source>
        <dbReference type="PIRSR" id="PIRSR000137-1"/>
    </source>
</evidence>
<feature type="binding site" evidence="3">
    <location>
        <begin position="167"/>
        <end position="170"/>
    </location>
    <ligand>
        <name>FAD</name>
        <dbReference type="ChEBI" id="CHEBI:57692"/>
    </ligand>
</feature>
<evidence type="ECO:0000313" key="6">
    <source>
        <dbReference type="EnsemblMetazoa" id="XP_031782089"/>
    </source>
</evidence>
<dbReference type="InterPro" id="IPR036188">
    <property type="entry name" value="FAD/NAD-bd_sf"/>
</dbReference>
<dbReference type="EnsemblMetazoa" id="XM_031926229">
    <property type="protein sequence ID" value="XP_031782089"/>
    <property type="gene ID" value="LOC100116042"/>
</dbReference>
<keyword evidence="4" id="KW-0732">Signal</keyword>
<dbReference type="SUPFAM" id="SSF54373">
    <property type="entry name" value="FAD-linked reductases, C-terminal domain"/>
    <property type="match status" value="1"/>
</dbReference>
<comment type="cofactor">
    <cofactor evidence="3">
        <name>FAD</name>
        <dbReference type="ChEBI" id="CHEBI:57692"/>
    </cofactor>
</comment>
<reference evidence="6" key="1">
    <citation type="submission" date="2021-01" db="UniProtKB">
        <authorList>
            <consortium name="EnsemblMetazoa"/>
        </authorList>
    </citation>
    <scope>IDENTIFICATION</scope>
</reference>
<dbReference type="FunCoup" id="A0A7M7Q8L7">
    <property type="interactions" value="49"/>
</dbReference>
<dbReference type="Proteomes" id="UP000002358">
    <property type="component" value="Chromosome 3"/>
</dbReference>
<dbReference type="SUPFAM" id="SSF51905">
    <property type="entry name" value="FAD/NAD(P)-binding domain"/>
    <property type="match status" value="1"/>
</dbReference>
<dbReference type="AlphaFoldDB" id="A0A7M7Q8L7"/>
<keyword evidence="3" id="KW-0274">FAD</keyword>
<keyword evidence="3" id="KW-0285">Flavoprotein</keyword>
<keyword evidence="7" id="KW-1185">Reference proteome</keyword>
<feature type="signal peptide" evidence="4">
    <location>
        <begin position="1"/>
        <end position="23"/>
    </location>
</feature>
<feature type="domain" description="Glucose-methanol-choline oxidoreductase N-terminal" evidence="5">
    <location>
        <begin position="332"/>
        <end position="346"/>
    </location>
</feature>
<dbReference type="PIRSF" id="PIRSF000137">
    <property type="entry name" value="Alcohol_oxidase"/>
    <property type="match status" value="1"/>
</dbReference>
<dbReference type="GO" id="GO:0016614">
    <property type="term" value="F:oxidoreductase activity, acting on CH-OH group of donors"/>
    <property type="evidence" value="ECO:0007669"/>
    <property type="project" value="InterPro"/>
</dbReference>
<dbReference type="PANTHER" id="PTHR11552:SF158">
    <property type="entry name" value="GH23626P-RELATED"/>
    <property type="match status" value="1"/>
</dbReference>
<dbReference type="PANTHER" id="PTHR11552">
    <property type="entry name" value="GLUCOSE-METHANOL-CHOLINE GMC OXIDOREDUCTASE"/>
    <property type="match status" value="1"/>
</dbReference>
<feature type="active site" description="Proton acceptor" evidence="2">
    <location>
        <position position="618"/>
    </location>
</feature>
<dbReference type="SMR" id="A0A7M7Q8L7"/>
<dbReference type="InterPro" id="IPR000172">
    <property type="entry name" value="GMC_OxRdtase_N"/>
</dbReference>
<evidence type="ECO:0000256" key="4">
    <source>
        <dbReference type="SAM" id="SignalP"/>
    </source>
</evidence>
<feature type="active site" description="Proton donor" evidence="2">
    <location>
        <position position="574"/>
    </location>
</feature>
<protein>
    <recommendedName>
        <fullName evidence="5">Glucose-methanol-choline oxidoreductase N-terminal domain-containing protein</fullName>
    </recommendedName>
</protein>
<dbReference type="InterPro" id="IPR012132">
    <property type="entry name" value="GMC_OxRdtase"/>
</dbReference>
<dbReference type="PROSITE" id="PS00624">
    <property type="entry name" value="GMC_OXRED_2"/>
    <property type="match status" value="1"/>
</dbReference>
<evidence type="ECO:0000313" key="7">
    <source>
        <dbReference type="Proteomes" id="UP000002358"/>
    </source>
</evidence>